<dbReference type="PROSITE" id="PS51257">
    <property type="entry name" value="PROKAR_LIPOPROTEIN"/>
    <property type="match status" value="1"/>
</dbReference>
<dbReference type="EMBL" id="FUYF01000011">
    <property type="protein sequence ID" value="SKA90017.1"/>
    <property type="molecule type" value="Genomic_DNA"/>
</dbReference>
<feature type="signal peptide" evidence="1">
    <location>
        <begin position="1"/>
        <end position="22"/>
    </location>
</feature>
<proteinExistence type="predicted"/>
<dbReference type="Proteomes" id="UP000190286">
    <property type="component" value="Unassembled WGS sequence"/>
</dbReference>
<dbReference type="OrthoDB" id="1846687at2"/>
<evidence type="ECO:0000313" key="2">
    <source>
        <dbReference type="EMBL" id="SKA90017.1"/>
    </source>
</evidence>
<dbReference type="GeneID" id="93338451"/>
<feature type="chain" id="PRO_5039143124" evidence="1">
    <location>
        <begin position="23"/>
        <end position="207"/>
    </location>
</feature>
<gene>
    <name evidence="2" type="ORF">SAMN02745178_02001</name>
</gene>
<reference evidence="2 3" key="1">
    <citation type="submission" date="2017-02" db="EMBL/GenBank/DDBJ databases">
        <authorList>
            <person name="Peterson S.W."/>
        </authorList>
    </citation>
    <scope>NUCLEOTIDE SEQUENCE [LARGE SCALE GENOMIC DNA]</scope>
    <source>
        <strain evidence="2 3">ATCC 27749</strain>
    </source>
</reference>
<name>A0A1T4XKH6_9FIRM</name>
<keyword evidence="3" id="KW-1185">Reference proteome</keyword>
<evidence type="ECO:0000256" key="1">
    <source>
        <dbReference type="SAM" id="SignalP"/>
    </source>
</evidence>
<dbReference type="STRING" id="745368.SAMN02745178_02001"/>
<evidence type="ECO:0000313" key="3">
    <source>
        <dbReference type="Proteomes" id="UP000190286"/>
    </source>
</evidence>
<protein>
    <submittedName>
        <fullName evidence="2">Uncharacterized protein</fullName>
    </submittedName>
</protein>
<dbReference type="AlphaFoldDB" id="A0A1T4XKH6"/>
<accession>A0A1T4XKH6</accession>
<sequence length="207" mass="22431">MKLSRKLAALAMAVLLAVSLTACSPKQVAQDMVVHLVHKLGLVEESDEDDTDTTTKAPAGGSVEFPAEMDTTAARVVTYPVEDTLYVSFNGIANRSTEYFVAGGDSMTVTGYATTEASNEKYMYFKIAFWELSDDKTMTSYVPDSTIYYCADGADYQYNVTGLTAGKQYKITISYDNGNKYYVTGGLKVEGLGSTELNTYGDDTTTG</sequence>
<keyword evidence="1" id="KW-0732">Signal</keyword>
<dbReference type="RefSeq" id="WP_078784898.1">
    <property type="nucleotide sequence ID" value="NZ_DAWCXH010000042.1"/>
</dbReference>
<organism evidence="2 3">
    <name type="scientific">Gemmiger formicilis</name>
    <dbReference type="NCBI Taxonomy" id="745368"/>
    <lineage>
        <taxon>Bacteria</taxon>
        <taxon>Bacillati</taxon>
        <taxon>Bacillota</taxon>
        <taxon>Clostridia</taxon>
        <taxon>Eubacteriales</taxon>
        <taxon>Gemmiger</taxon>
    </lineage>
</organism>